<dbReference type="InterPro" id="IPR038109">
    <property type="entry name" value="DNA_bind_recomb_sf"/>
</dbReference>
<feature type="coiled-coil region" evidence="3">
    <location>
        <begin position="234"/>
        <end position="326"/>
    </location>
</feature>
<keyword evidence="3" id="KW-0175">Coiled coil</keyword>
<dbReference type="RefSeq" id="WP_081017331.1">
    <property type="nucleotide sequence ID" value="NZ_CYZO01000011.1"/>
</dbReference>
<dbReference type="Gene3D" id="3.90.1750.20">
    <property type="entry name" value="Putative Large Serine Recombinase, Chain B, Domain 2"/>
    <property type="match status" value="1"/>
</dbReference>
<dbReference type="Pfam" id="PF13408">
    <property type="entry name" value="Zn_ribbon_recom"/>
    <property type="match status" value="1"/>
</dbReference>
<dbReference type="GO" id="GO:0000150">
    <property type="term" value="F:DNA strand exchange activity"/>
    <property type="evidence" value="ECO:0007669"/>
    <property type="project" value="InterPro"/>
</dbReference>
<dbReference type="InterPro" id="IPR011109">
    <property type="entry name" value="DNA_bind_recombinase_dom"/>
</dbReference>
<evidence type="ECO:0000256" key="2">
    <source>
        <dbReference type="ARBA" id="ARBA00023172"/>
    </source>
</evidence>
<dbReference type="GO" id="GO:0003677">
    <property type="term" value="F:DNA binding"/>
    <property type="evidence" value="ECO:0007669"/>
    <property type="project" value="UniProtKB-KW"/>
</dbReference>
<reference evidence="5 6" key="1">
    <citation type="submission" date="2015-09" db="EMBL/GenBank/DDBJ databases">
        <authorList>
            <consortium name="Pathogen Informatics"/>
        </authorList>
    </citation>
    <scope>NUCLEOTIDE SEQUENCE [LARGE SCALE GENOMIC DNA]</scope>
    <source>
        <strain evidence="5 6">2789STDY5834841</strain>
    </source>
</reference>
<dbReference type="PANTHER" id="PTHR30461">
    <property type="entry name" value="DNA-INVERTASE FROM LAMBDOID PROPHAGE"/>
    <property type="match status" value="1"/>
</dbReference>
<organism evidence="5 6">
    <name type="scientific">[Ruminococcus] torques</name>
    <dbReference type="NCBI Taxonomy" id="33039"/>
    <lineage>
        <taxon>Bacteria</taxon>
        <taxon>Bacillati</taxon>
        <taxon>Bacillota</taxon>
        <taxon>Clostridia</taxon>
        <taxon>Lachnospirales</taxon>
        <taxon>Lachnospiraceae</taxon>
        <taxon>Mediterraneibacter</taxon>
    </lineage>
</organism>
<proteinExistence type="predicted"/>
<dbReference type="PROSITE" id="PS51737">
    <property type="entry name" value="RECOMBINASE_DNA_BIND"/>
    <property type="match status" value="1"/>
</dbReference>
<dbReference type="InterPro" id="IPR050639">
    <property type="entry name" value="SSR_resolvase"/>
</dbReference>
<dbReference type="InterPro" id="IPR025378">
    <property type="entry name" value="DUF4368"/>
</dbReference>
<dbReference type="PANTHER" id="PTHR30461:SF2">
    <property type="entry name" value="SERINE RECOMBINASE PINE-RELATED"/>
    <property type="match status" value="1"/>
</dbReference>
<dbReference type="Pfam" id="PF07508">
    <property type="entry name" value="Recombinase"/>
    <property type="match status" value="1"/>
</dbReference>
<dbReference type="AlphaFoldDB" id="A0A174ARF3"/>
<dbReference type="EMBL" id="CYZO01000011">
    <property type="protein sequence ID" value="CUN90048.1"/>
    <property type="molecule type" value="Genomic_DNA"/>
</dbReference>
<feature type="domain" description="Recombinase" evidence="4">
    <location>
        <begin position="16"/>
        <end position="159"/>
    </location>
</feature>
<dbReference type="InterPro" id="IPR025827">
    <property type="entry name" value="Zn_ribbon_recom_dom"/>
</dbReference>
<protein>
    <submittedName>
        <fullName evidence="5">Recombinase</fullName>
    </submittedName>
</protein>
<evidence type="ECO:0000256" key="1">
    <source>
        <dbReference type="ARBA" id="ARBA00023125"/>
    </source>
</evidence>
<keyword evidence="2" id="KW-0233">DNA recombination</keyword>
<name>A0A174ARF3_9FIRM</name>
<accession>A0A174ARF3</accession>
<evidence type="ECO:0000256" key="3">
    <source>
        <dbReference type="SAM" id="Coils"/>
    </source>
</evidence>
<dbReference type="Proteomes" id="UP000095787">
    <property type="component" value="Unassembled WGS sequence"/>
</dbReference>
<evidence type="ECO:0000313" key="6">
    <source>
        <dbReference type="Proteomes" id="UP000095787"/>
    </source>
</evidence>
<sequence length="398" mass="45960">MKSKGEAGEHLCTSPPYGYQKDPEDKKHWIVDEGAAAVVKRIFALCLDGYGPTQIARILKEEQIITPTIHFQQTGRATRNAPPDNLYNWTGDTIADILERPEYQGHTVNFKTYKQSYKSKKTCYNPEEKWLVFENTHEAIIDADTWERVQELRKNKRRPTRTGKTNMFSGIVRCADCGEKLYYCTSRSFEARQDHFVCSTSRLKGKEVCPTHFIRAVVLEQGVLAHMRMTIACVANHEEQFRKAMGAKQKAEAKRELAVKRRQLTQAERRIEELDRLFKRIYEDNANGKLSDSRFQMLSDDYEQEQEELREKLLLLNEEITQQEEQTGKIDRFIGKVQKYLDLDELTPAILNDMVKAVYVHAPDKSKGYREQQIDISYDLVGILPAALLNDLQNGETA</sequence>
<keyword evidence="1" id="KW-0238">DNA-binding</keyword>
<dbReference type="Pfam" id="PF14287">
    <property type="entry name" value="DUF4368"/>
    <property type="match status" value="1"/>
</dbReference>
<evidence type="ECO:0000259" key="4">
    <source>
        <dbReference type="PROSITE" id="PS51737"/>
    </source>
</evidence>
<gene>
    <name evidence="5" type="ORF">ERS852456_01100</name>
</gene>
<evidence type="ECO:0000313" key="5">
    <source>
        <dbReference type="EMBL" id="CUN90048.1"/>
    </source>
</evidence>